<comment type="caution">
    <text evidence="2">The sequence shown here is derived from an EMBL/GenBank/DDBJ whole genome shotgun (WGS) entry which is preliminary data.</text>
</comment>
<accession>A0A556QJZ7</accession>
<protein>
    <submittedName>
        <fullName evidence="2">DUF3185 family protein</fullName>
    </submittedName>
</protein>
<keyword evidence="1" id="KW-0812">Transmembrane</keyword>
<sequence>MSRIIGIILIVVGGFLIYQGIERKDSVAGAAAEVGTDVANAVDGKGRIPKHFYYIIGGGVIAAVGIGAVVRGGKSS</sequence>
<dbReference type="Pfam" id="PF11381">
    <property type="entry name" value="DUF3185"/>
    <property type="match status" value="1"/>
</dbReference>
<gene>
    <name evidence="2" type="ORF">FPL22_12710</name>
</gene>
<evidence type="ECO:0000313" key="3">
    <source>
        <dbReference type="Proteomes" id="UP000315648"/>
    </source>
</evidence>
<dbReference type="OrthoDB" id="200414at2"/>
<dbReference type="RefSeq" id="WP_144230791.1">
    <property type="nucleotide sequence ID" value="NZ_CBCRVV010000006.1"/>
</dbReference>
<keyword evidence="1" id="KW-1133">Transmembrane helix</keyword>
<feature type="transmembrane region" description="Helical" evidence="1">
    <location>
        <begin position="52"/>
        <end position="70"/>
    </location>
</feature>
<evidence type="ECO:0000313" key="2">
    <source>
        <dbReference type="EMBL" id="TSJ76970.1"/>
    </source>
</evidence>
<keyword evidence="3" id="KW-1185">Reference proteome</keyword>
<name>A0A556QJZ7_9BACT</name>
<proteinExistence type="predicted"/>
<dbReference type="InterPro" id="IPR021521">
    <property type="entry name" value="DUF3185"/>
</dbReference>
<dbReference type="EMBL" id="VMBG01000002">
    <property type="protein sequence ID" value="TSJ76970.1"/>
    <property type="molecule type" value="Genomic_DNA"/>
</dbReference>
<evidence type="ECO:0000256" key="1">
    <source>
        <dbReference type="SAM" id="Phobius"/>
    </source>
</evidence>
<organism evidence="2 3">
    <name type="scientific">Rariglobus hedericola</name>
    <dbReference type="NCBI Taxonomy" id="2597822"/>
    <lineage>
        <taxon>Bacteria</taxon>
        <taxon>Pseudomonadati</taxon>
        <taxon>Verrucomicrobiota</taxon>
        <taxon>Opitutia</taxon>
        <taxon>Opitutales</taxon>
        <taxon>Opitutaceae</taxon>
        <taxon>Rariglobus</taxon>
    </lineage>
</organism>
<feature type="transmembrane region" description="Helical" evidence="1">
    <location>
        <begin position="5"/>
        <end position="21"/>
    </location>
</feature>
<reference evidence="2 3" key="1">
    <citation type="submission" date="2019-07" db="EMBL/GenBank/DDBJ databases">
        <title>Description of 53C-WASEF.</title>
        <authorList>
            <person name="Pitt A."/>
            <person name="Hahn M.W."/>
        </authorList>
    </citation>
    <scope>NUCLEOTIDE SEQUENCE [LARGE SCALE GENOMIC DNA]</scope>
    <source>
        <strain evidence="2 3">53C-WASEF</strain>
    </source>
</reference>
<dbReference type="AlphaFoldDB" id="A0A556QJZ7"/>
<keyword evidence="1" id="KW-0472">Membrane</keyword>
<dbReference type="Proteomes" id="UP000315648">
    <property type="component" value="Unassembled WGS sequence"/>
</dbReference>